<organism evidence="1 2">
    <name type="scientific">Streptomyces tuirus</name>
    <dbReference type="NCBI Taxonomy" id="68278"/>
    <lineage>
        <taxon>Bacteria</taxon>
        <taxon>Bacillati</taxon>
        <taxon>Actinomycetota</taxon>
        <taxon>Actinomycetes</taxon>
        <taxon>Kitasatosporales</taxon>
        <taxon>Streptomycetaceae</taxon>
        <taxon>Streptomyces</taxon>
    </lineage>
</organism>
<sequence length="82" mass="9233">MHVEGAMDFPDGWTPADIPVHIQYSRDGKRWTDLVTAQANWSGEGHAFSADIADGRRDYYRAQFDKTESFRGATSEAVRVGR</sequence>
<reference evidence="1 2" key="1">
    <citation type="journal article" date="2014" name="Int. J. Syst. Evol. Microbiol.">
        <title>Complete genome sequence of Corynebacterium casei LMG S-19264T (=DSM 44701T), isolated from a smear-ripened cheese.</title>
        <authorList>
            <consortium name="US DOE Joint Genome Institute (JGI-PGF)"/>
            <person name="Walter F."/>
            <person name="Albersmeier A."/>
            <person name="Kalinowski J."/>
            <person name="Ruckert C."/>
        </authorList>
    </citation>
    <scope>NUCLEOTIDE SEQUENCE [LARGE SCALE GENOMIC DNA]</scope>
    <source>
        <strain evidence="1 2">JCM 4255</strain>
    </source>
</reference>
<dbReference type="AlphaFoldDB" id="A0A7G1NJU3"/>
<dbReference type="KEGG" id="stui:GCM10017668_37190"/>
<evidence type="ECO:0000313" key="2">
    <source>
        <dbReference type="Proteomes" id="UP000516373"/>
    </source>
</evidence>
<dbReference type="EMBL" id="AP023439">
    <property type="protein sequence ID" value="BCL21876.1"/>
    <property type="molecule type" value="Genomic_DNA"/>
</dbReference>
<name>A0A7G1NJU3_9ACTN</name>
<gene>
    <name evidence="1" type="ORF">GCM10017668_37190</name>
</gene>
<protein>
    <recommendedName>
        <fullName evidence="3">F5/8 type C domain-containing protein</fullName>
    </recommendedName>
</protein>
<evidence type="ECO:0008006" key="3">
    <source>
        <dbReference type="Google" id="ProtNLM"/>
    </source>
</evidence>
<dbReference type="RefSeq" id="WP_190901165.1">
    <property type="nucleotide sequence ID" value="NZ_AP023439.1"/>
</dbReference>
<dbReference type="Proteomes" id="UP000516373">
    <property type="component" value="Chromosome"/>
</dbReference>
<accession>A0A7G1NJU3</accession>
<proteinExistence type="predicted"/>
<evidence type="ECO:0000313" key="1">
    <source>
        <dbReference type="EMBL" id="BCL21876.1"/>
    </source>
</evidence>